<reference evidence="1" key="1">
    <citation type="submission" date="2013-11" db="EMBL/GenBank/DDBJ databases">
        <title>The Genome Sequence of Phytophthora parasitica CJ02B3.</title>
        <authorList>
            <consortium name="The Broad Institute Genomics Platform"/>
            <person name="Russ C."/>
            <person name="Tyler B."/>
            <person name="Panabieres F."/>
            <person name="Shan W."/>
            <person name="Tripathy S."/>
            <person name="Grunwald N."/>
            <person name="Machado M."/>
            <person name="Johnson C.S."/>
            <person name="Arredondo F."/>
            <person name="Hong C."/>
            <person name="Coffey M."/>
            <person name="Young S.K."/>
            <person name="Zeng Q."/>
            <person name="Gargeya S."/>
            <person name="Fitzgerald M."/>
            <person name="Abouelleil A."/>
            <person name="Alvarado L."/>
            <person name="Chapman S.B."/>
            <person name="Gainer-Dewar J."/>
            <person name="Goldberg J."/>
            <person name="Griggs A."/>
            <person name="Gujja S."/>
            <person name="Hansen M."/>
            <person name="Howarth C."/>
            <person name="Imamovic A."/>
            <person name="Ireland A."/>
            <person name="Larimer J."/>
            <person name="McCowan C."/>
            <person name="Murphy C."/>
            <person name="Pearson M."/>
            <person name="Poon T.W."/>
            <person name="Priest M."/>
            <person name="Roberts A."/>
            <person name="Saif S."/>
            <person name="Shea T."/>
            <person name="Sykes S."/>
            <person name="Wortman J."/>
            <person name="Nusbaum C."/>
            <person name="Birren B."/>
        </authorList>
    </citation>
    <scope>NUCLEOTIDE SEQUENCE [LARGE SCALE GENOMIC DNA]</scope>
    <source>
        <strain evidence="1">CJ02B3</strain>
    </source>
</reference>
<evidence type="ECO:0000313" key="3">
    <source>
        <dbReference type="Proteomes" id="UP000053864"/>
    </source>
</evidence>
<sequence>MQITTFQVYHPITARDPEIPPNEIAPFVSLQLLPPPQARIQHAFASCLE</sequence>
<dbReference type="EMBL" id="KI683914">
    <property type="protein sequence ID" value="ETK97095.1"/>
    <property type="molecule type" value="Genomic_DNA"/>
</dbReference>
<dbReference type="EMBL" id="KI670379">
    <property type="protein sequence ID" value="ETL50446.1"/>
    <property type="molecule type" value="Genomic_DNA"/>
</dbReference>
<evidence type="ECO:0000313" key="2">
    <source>
        <dbReference type="EMBL" id="ETL50446.1"/>
    </source>
</evidence>
<organism evidence="1">
    <name type="scientific">Phytophthora nicotianae</name>
    <name type="common">Potato buckeye rot agent</name>
    <name type="synonym">Phytophthora parasitica</name>
    <dbReference type="NCBI Taxonomy" id="4792"/>
    <lineage>
        <taxon>Eukaryota</taxon>
        <taxon>Sar</taxon>
        <taxon>Stramenopiles</taxon>
        <taxon>Oomycota</taxon>
        <taxon>Peronosporomycetes</taxon>
        <taxon>Peronosporales</taxon>
        <taxon>Peronosporaceae</taxon>
        <taxon>Phytophthora</taxon>
    </lineage>
</organism>
<accession>W2HRD5</accession>
<dbReference type="Proteomes" id="UP000053864">
    <property type="component" value="Unassembled WGS sequence"/>
</dbReference>
<protein>
    <submittedName>
        <fullName evidence="1">Uncharacterized protein</fullName>
    </submittedName>
</protein>
<feature type="non-terminal residue" evidence="1">
    <location>
        <position position="49"/>
    </location>
</feature>
<name>W2HRD5_PHYNI</name>
<reference evidence="2 3" key="2">
    <citation type="submission" date="2013-11" db="EMBL/GenBank/DDBJ databases">
        <title>The Genome Sequence of Phytophthora parasitica CJ05E6.</title>
        <authorList>
            <consortium name="The Broad Institute Genomics Platform"/>
            <person name="Russ C."/>
            <person name="Tyler B."/>
            <person name="Panabieres F."/>
            <person name="Shan W."/>
            <person name="Tripathy S."/>
            <person name="Grunwald N."/>
            <person name="Machado M."/>
            <person name="Johnson C.S."/>
            <person name="Arredondo F."/>
            <person name="Hong C."/>
            <person name="Coffey M."/>
            <person name="Young S.K."/>
            <person name="Zeng Q."/>
            <person name="Gargeya S."/>
            <person name="Fitzgerald M."/>
            <person name="Abouelleil A."/>
            <person name="Alvarado L."/>
            <person name="Chapman S.B."/>
            <person name="Gainer-Dewar J."/>
            <person name="Goldberg J."/>
            <person name="Griggs A."/>
            <person name="Gujja S."/>
            <person name="Hansen M."/>
            <person name="Howarth C."/>
            <person name="Imamovic A."/>
            <person name="Ireland A."/>
            <person name="Larimer J."/>
            <person name="McCowan C."/>
            <person name="Murphy C."/>
            <person name="Pearson M."/>
            <person name="Poon T.W."/>
            <person name="Priest M."/>
            <person name="Roberts A."/>
            <person name="Saif S."/>
            <person name="Shea T."/>
            <person name="Sykes S."/>
            <person name="Wortman J."/>
            <person name="Nusbaum C."/>
            <person name="Birren B."/>
        </authorList>
    </citation>
    <scope>NUCLEOTIDE SEQUENCE [LARGE SCALE GENOMIC DNA]</scope>
    <source>
        <strain evidence="2 3">CJ05E6</strain>
    </source>
</reference>
<dbReference type="AlphaFoldDB" id="W2HRD5"/>
<dbReference type="Proteomes" id="UP000053236">
    <property type="component" value="Unassembled WGS sequence"/>
</dbReference>
<gene>
    <name evidence="1" type="ORF">L915_00317</name>
    <name evidence="2" type="ORF">L916_00321</name>
</gene>
<evidence type="ECO:0000313" key="1">
    <source>
        <dbReference type="EMBL" id="ETK97095.1"/>
    </source>
</evidence>
<proteinExistence type="predicted"/>